<evidence type="ECO:0000313" key="3">
    <source>
        <dbReference type="WBParaSite" id="ASIM_0000979001-mRNA-1"/>
    </source>
</evidence>
<proteinExistence type="predicted"/>
<dbReference type="WBParaSite" id="ASIM_0000979001-mRNA-1">
    <property type="protein sequence ID" value="ASIM_0000979001-mRNA-1"/>
    <property type="gene ID" value="ASIM_0000979001"/>
</dbReference>
<organism evidence="3">
    <name type="scientific">Anisakis simplex</name>
    <name type="common">Herring worm</name>
    <dbReference type="NCBI Taxonomy" id="6269"/>
    <lineage>
        <taxon>Eukaryota</taxon>
        <taxon>Metazoa</taxon>
        <taxon>Ecdysozoa</taxon>
        <taxon>Nematoda</taxon>
        <taxon>Chromadorea</taxon>
        <taxon>Rhabditida</taxon>
        <taxon>Spirurina</taxon>
        <taxon>Ascaridomorpha</taxon>
        <taxon>Ascaridoidea</taxon>
        <taxon>Anisakidae</taxon>
        <taxon>Anisakis</taxon>
        <taxon>Anisakis simplex complex</taxon>
    </lineage>
</organism>
<evidence type="ECO:0000313" key="1">
    <source>
        <dbReference type="EMBL" id="VDK40070.1"/>
    </source>
</evidence>
<evidence type="ECO:0000313" key="2">
    <source>
        <dbReference type="Proteomes" id="UP000267096"/>
    </source>
</evidence>
<dbReference type="Proteomes" id="UP000267096">
    <property type="component" value="Unassembled WGS sequence"/>
</dbReference>
<dbReference type="EMBL" id="UYRR01029452">
    <property type="protein sequence ID" value="VDK40070.1"/>
    <property type="molecule type" value="Genomic_DNA"/>
</dbReference>
<reference evidence="3" key="1">
    <citation type="submission" date="2017-02" db="UniProtKB">
        <authorList>
            <consortium name="WormBaseParasite"/>
        </authorList>
    </citation>
    <scope>IDENTIFICATION</scope>
</reference>
<reference evidence="1 2" key="2">
    <citation type="submission" date="2018-11" db="EMBL/GenBank/DDBJ databases">
        <authorList>
            <consortium name="Pathogen Informatics"/>
        </authorList>
    </citation>
    <scope>NUCLEOTIDE SEQUENCE [LARGE SCALE GENOMIC DNA]</scope>
</reference>
<sequence>MKLDRTTSVLQLTLEALERLLNVVDETKQAPSIIASFEKIRNVLLSQKDVLEEIYRQSKREGYQRVRKVFALSKSSPYSMKT</sequence>
<protein>
    <submittedName>
        <fullName evidence="3">Translin</fullName>
    </submittedName>
</protein>
<keyword evidence="2" id="KW-1185">Reference proteome</keyword>
<dbReference type="AlphaFoldDB" id="A0A0M3JQ39"/>
<accession>A0A0M3JQ39</accession>
<gene>
    <name evidence="1" type="ORF">ASIM_LOCUS9523</name>
</gene>
<dbReference type="OrthoDB" id="6513042at2759"/>
<name>A0A0M3JQ39_ANISI</name>